<evidence type="ECO:0000313" key="2">
    <source>
        <dbReference type="EMBL" id="KAJ7720246.1"/>
    </source>
</evidence>
<sequence length="126" mass="13100">MRRRLGRNGEAQEDTAGVGSAVARAGVGSGQRVACGARMSAGGARIGGCRSGEEGHMVERSGGRRWGGTGRARRAGRGVGRGWKEEAVEWRRRAERIGREQEEGAGGRKRAVAGGGRVMVAGGRGD</sequence>
<comment type="caution">
    <text evidence="2">The sequence shown here is derived from an EMBL/GenBank/DDBJ whole genome shotgun (WGS) entry which is preliminary data.</text>
</comment>
<evidence type="ECO:0000256" key="1">
    <source>
        <dbReference type="SAM" id="MobiDB-lite"/>
    </source>
</evidence>
<keyword evidence="3" id="KW-1185">Reference proteome</keyword>
<gene>
    <name evidence="2" type="ORF">B0H16DRAFT_1474481</name>
</gene>
<accession>A0AAD7HHJ7</accession>
<feature type="region of interest" description="Disordered" evidence="1">
    <location>
        <begin position="98"/>
        <end position="126"/>
    </location>
</feature>
<dbReference type="AlphaFoldDB" id="A0AAD7HHJ7"/>
<reference evidence="2" key="1">
    <citation type="submission" date="2023-03" db="EMBL/GenBank/DDBJ databases">
        <title>Massive genome expansion in bonnet fungi (Mycena s.s.) driven by repeated elements and novel gene families across ecological guilds.</title>
        <authorList>
            <consortium name="Lawrence Berkeley National Laboratory"/>
            <person name="Harder C.B."/>
            <person name="Miyauchi S."/>
            <person name="Viragh M."/>
            <person name="Kuo A."/>
            <person name="Thoen E."/>
            <person name="Andreopoulos B."/>
            <person name="Lu D."/>
            <person name="Skrede I."/>
            <person name="Drula E."/>
            <person name="Henrissat B."/>
            <person name="Morin E."/>
            <person name="Kohler A."/>
            <person name="Barry K."/>
            <person name="LaButti K."/>
            <person name="Morin E."/>
            <person name="Salamov A."/>
            <person name="Lipzen A."/>
            <person name="Mereny Z."/>
            <person name="Hegedus B."/>
            <person name="Baldrian P."/>
            <person name="Stursova M."/>
            <person name="Weitz H."/>
            <person name="Taylor A."/>
            <person name="Grigoriev I.V."/>
            <person name="Nagy L.G."/>
            <person name="Martin F."/>
            <person name="Kauserud H."/>
        </authorList>
    </citation>
    <scope>NUCLEOTIDE SEQUENCE</scope>
    <source>
        <strain evidence="2">CBHHK182m</strain>
    </source>
</reference>
<evidence type="ECO:0000313" key="3">
    <source>
        <dbReference type="Proteomes" id="UP001215598"/>
    </source>
</evidence>
<proteinExistence type="predicted"/>
<dbReference type="Proteomes" id="UP001215598">
    <property type="component" value="Unassembled WGS sequence"/>
</dbReference>
<dbReference type="EMBL" id="JARKIB010000242">
    <property type="protein sequence ID" value="KAJ7720246.1"/>
    <property type="molecule type" value="Genomic_DNA"/>
</dbReference>
<feature type="compositionally biased region" description="Low complexity" evidence="1">
    <location>
        <begin position="16"/>
        <end position="34"/>
    </location>
</feature>
<organism evidence="2 3">
    <name type="scientific">Mycena metata</name>
    <dbReference type="NCBI Taxonomy" id="1033252"/>
    <lineage>
        <taxon>Eukaryota</taxon>
        <taxon>Fungi</taxon>
        <taxon>Dikarya</taxon>
        <taxon>Basidiomycota</taxon>
        <taxon>Agaricomycotina</taxon>
        <taxon>Agaricomycetes</taxon>
        <taxon>Agaricomycetidae</taxon>
        <taxon>Agaricales</taxon>
        <taxon>Marasmiineae</taxon>
        <taxon>Mycenaceae</taxon>
        <taxon>Mycena</taxon>
    </lineage>
</organism>
<feature type="compositionally biased region" description="Gly residues" evidence="1">
    <location>
        <begin position="113"/>
        <end position="126"/>
    </location>
</feature>
<name>A0AAD7HHJ7_9AGAR</name>
<feature type="region of interest" description="Disordered" evidence="1">
    <location>
        <begin position="1"/>
        <end position="84"/>
    </location>
</feature>
<protein>
    <submittedName>
        <fullName evidence="2">Uncharacterized protein</fullName>
    </submittedName>
</protein>
<feature type="compositionally biased region" description="Basic and acidic residues" evidence="1">
    <location>
        <begin position="51"/>
        <end position="62"/>
    </location>
</feature>